<gene>
    <name evidence="1" type="ORF">BaRGS_00020118</name>
</gene>
<organism evidence="1 2">
    <name type="scientific">Batillaria attramentaria</name>
    <dbReference type="NCBI Taxonomy" id="370345"/>
    <lineage>
        <taxon>Eukaryota</taxon>
        <taxon>Metazoa</taxon>
        <taxon>Spiralia</taxon>
        <taxon>Lophotrochozoa</taxon>
        <taxon>Mollusca</taxon>
        <taxon>Gastropoda</taxon>
        <taxon>Caenogastropoda</taxon>
        <taxon>Sorbeoconcha</taxon>
        <taxon>Cerithioidea</taxon>
        <taxon>Batillariidae</taxon>
        <taxon>Batillaria</taxon>
    </lineage>
</organism>
<evidence type="ECO:0000313" key="1">
    <source>
        <dbReference type="EMBL" id="KAK7488665.1"/>
    </source>
</evidence>
<sequence length="93" mass="10072">MDRRGKQGMLGVDHGAGLCFSDIVKRPLYGDRLHPSTNDGAAHRSESCLSCRSLSGAVSSVGTRGLVVSSGVSPLFMRRLNLKLWCVVYCRFA</sequence>
<name>A0ABD0KPE0_9CAEN</name>
<keyword evidence="2" id="KW-1185">Reference proteome</keyword>
<reference evidence="1 2" key="1">
    <citation type="journal article" date="2023" name="Sci. Data">
        <title>Genome assembly of the Korean intertidal mud-creeper Batillaria attramentaria.</title>
        <authorList>
            <person name="Patra A.K."/>
            <person name="Ho P.T."/>
            <person name="Jun S."/>
            <person name="Lee S.J."/>
            <person name="Kim Y."/>
            <person name="Won Y.J."/>
        </authorList>
    </citation>
    <scope>NUCLEOTIDE SEQUENCE [LARGE SCALE GENOMIC DNA]</scope>
    <source>
        <strain evidence="1">Wonlab-2016</strain>
    </source>
</reference>
<comment type="caution">
    <text evidence="1">The sequence shown here is derived from an EMBL/GenBank/DDBJ whole genome shotgun (WGS) entry which is preliminary data.</text>
</comment>
<evidence type="ECO:0000313" key="2">
    <source>
        <dbReference type="Proteomes" id="UP001519460"/>
    </source>
</evidence>
<accession>A0ABD0KPE0</accession>
<dbReference type="EMBL" id="JACVVK020000148">
    <property type="protein sequence ID" value="KAK7488665.1"/>
    <property type="molecule type" value="Genomic_DNA"/>
</dbReference>
<dbReference type="Proteomes" id="UP001519460">
    <property type="component" value="Unassembled WGS sequence"/>
</dbReference>
<proteinExistence type="predicted"/>
<protein>
    <submittedName>
        <fullName evidence="1">Uncharacterized protein</fullName>
    </submittedName>
</protein>
<dbReference type="AlphaFoldDB" id="A0ABD0KPE0"/>